<dbReference type="EMBL" id="AHKC01009355">
    <property type="protein sequence ID" value="EKF33225.1"/>
    <property type="molecule type" value="Genomic_DNA"/>
</dbReference>
<gene>
    <name evidence="1" type="ORF">MOQ_002912</name>
</gene>
<sequence length="244" mass="27600">MHAGCDAWPQLLDASCVTFATPAAPDPGMQTVVGRTMRHSWAGKRCSWNLACWQGDCAHSVTWTLPTVDNDAGVRVEDIRGAIEAPQQWDRPFPQAVQRATKEHAAPPPNEARRCKLGRIGQYNTTCRVKPRKETCKHTKKDFRLRRQRLLGWHGWGVINNVWVWPRGMGFPQRRARGDAAGHLPKTSCGRHRWWNRVGTGEGRHTTILLGGRSIFWRAHSRRVALREEDCLPGRRVGVGAFHP</sequence>
<evidence type="ECO:0000313" key="1">
    <source>
        <dbReference type="EMBL" id="EKF33225.1"/>
    </source>
</evidence>
<reference evidence="1 2" key="1">
    <citation type="journal article" date="2012" name="BMC Genomics">
        <title>Comparative genomic analysis of human infective Trypanosoma cruzi lineages with the bat-restricted subspecies T. cruzi marinkellei.</title>
        <authorList>
            <person name="Franzen O."/>
            <person name="Talavera-Lopez C."/>
            <person name="Ochaya S."/>
            <person name="Butler C.E."/>
            <person name="Messenger L.A."/>
            <person name="Lewis M.D."/>
            <person name="Llewellyn M.S."/>
            <person name="Marinkelle C.J."/>
            <person name="Tyler K.M."/>
            <person name="Miles M.A."/>
            <person name="Andersson B."/>
        </authorList>
    </citation>
    <scope>NUCLEOTIDE SEQUENCE [LARGE SCALE GENOMIC DNA]</scope>
    <source>
        <strain evidence="1 2">B7</strain>
    </source>
</reference>
<evidence type="ECO:0000313" key="2">
    <source>
        <dbReference type="Proteomes" id="UP000007350"/>
    </source>
</evidence>
<proteinExistence type="predicted"/>
<dbReference type="OrthoDB" id="248188at2759"/>
<organism evidence="1 2">
    <name type="scientific">Trypanosoma cruzi marinkellei</name>
    <dbReference type="NCBI Taxonomy" id="85056"/>
    <lineage>
        <taxon>Eukaryota</taxon>
        <taxon>Discoba</taxon>
        <taxon>Euglenozoa</taxon>
        <taxon>Kinetoplastea</taxon>
        <taxon>Metakinetoplastina</taxon>
        <taxon>Trypanosomatida</taxon>
        <taxon>Trypanosomatidae</taxon>
        <taxon>Trypanosoma</taxon>
        <taxon>Schizotrypanum</taxon>
    </lineage>
</organism>
<dbReference type="Proteomes" id="UP000007350">
    <property type="component" value="Unassembled WGS sequence"/>
</dbReference>
<name>K2N1B4_TRYCR</name>
<accession>K2N1B4</accession>
<keyword evidence="2" id="KW-1185">Reference proteome</keyword>
<comment type="caution">
    <text evidence="1">The sequence shown here is derived from an EMBL/GenBank/DDBJ whole genome shotgun (WGS) entry which is preliminary data.</text>
</comment>
<protein>
    <submittedName>
        <fullName evidence="1">Uncharacterized protein</fullName>
    </submittedName>
</protein>
<dbReference type="AlphaFoldDB" id="K2N1B4"/>